<dbReference type="RefSeq" id="WP_302109898.1">
    <property type="nucleotide sequence ID" value="NZ_JAUKTR010000003.1"/>
</dbReference>
<sequence length="1123" mass="121194">MFIRKLAYGASAAVLMLATASAVHAQETTGAIRGQVTDEGGAPVANATVTVTHEPTGTTSTTMTDANGFYSARGLRVGGPYVVSAATQTGQDSARIGAIGVGDASNVDLILFSSSATAVEEVVVTASRGAPNAFGEGPSSNFGARQIQSLPSISRDLKDVARLDPFAVVNDPDNQDSLSFGGVNTRFNQLTVDGIRQSDDFGLNNNGYPTQRSPISLDALQAINVSAAPFSVINNGFIGGAINAVTRSGTNEFHGAAFYEYTSDDWRGDQYYGWDNRSGSPTRGQRATIAVNAPFEETTWGVSLGGPIIRDTLFFFLNYEKFESTFVLDDTPAGGGGSTEIPRITAGAIDTFRATTQSVYGYDPGSWVNGAPPVADEKMLARVDWNITDDHRLALTFQETIGNSFNGSVSSSFASGNSVTQPRIGLESLQYNKDERLTQYSAQLNSDWTSNFSTELRFGYKETETTQIPLGGLEVGQTQVTVNDLPGVLAGPGSAQIRFGADSFRNDNYLYVETTNAEAIGRWDLGAHSLLFGARTEMLDILNVFVSNSFGEYTFSSYANFQNRIASGYFLRGAVDPNGGTVAATPGTARDGAARFDYVVNTLYGEDSWRIQDDLTLLFGLRYDWFVMDDQPTLNNNFVSRHGFANTANLDGRSILLPRLSLSYTPGDWNFTAGVGRFSTQGLNVWISNPFANDGVRQVTAVCPAGPYTNVDLRAAPAGCTFTPGNGDVNLLDPNFKIPSAWKFNLSVGRDFDLSDWGLGTDWRVQGDILLTRFENSLYWTDLRAQQIGTAPDGRPVYARSTTGVTGANQADMMLTNAEDGGSSNAYALTVAKDWNEGLFDGLSARVTYTYTDATDRNPMTSSIATSSYTRFASSNHNDPAIATSDYEIPHRLAVNVNWTRELFGDNETSINLFAQRRSGLPFSYTFHSSRSGNFDNDFGQYASSYSGIQATSSSLLYVPATDASGNVTAGSDARVTYAGGFDVSAFNDFLHNTGLIDYAGGIAPRNAFRTDDVFTVDLRFSQEIPAFFPTYAKLRLYLDIENFGNLLNDEWGVLEQYTFYRGVPVVQVQCGAGGAGACAAPGATYTYSNLQTAFGTPDEAIRPFGVNNASLWQVKFGIRYSF</sequence>
<dbReference type="Proteomes" id="UP001169063">
    <property type="component" value="Unassembled WGS sequence"/>
</dbReference>
<feature type="signal peptide" evidence="7">
    <location>
        <begin position="1"/>
        <end position="25"/>
    </location>
</feature>
<evidence type="ECO:0000313" key="9">
    <source>
        <dbReference type="EMBL" id="MDO1559469.1"/>
    </source>
</evidence>
<dbReference type="InterPro" id="IPR008969">
    <property type="entry name" value="CarboxyPept-like_regulatory"/>
</dbReference>
<evidence type="ECO:0000256" key="6">
    <source>
        <dbReference type="ARBA" id="ARBA00023237"/>
    </source>
</evidence>
<name>A0ABT8SLN4_9CAUL</name>
<evidence type="ECO:0000256" key="1">
    <source>
        <dbReference type="ARBA" id="ARBA00004571"/>
    </source>
</evidence>
<dbReference type="SUPFAM" id="SSF49464">
    <property type="entry name" value="Carboxypeptidase regulatory domain-like"/>
    <property type="match status" value="1"/>
</dbReference>
<dbReference type="Gene3D" id="2.170.130.10">
    <property type="entry name" value="TonB-dependent receptor, plug domain"/>
    <property type="match status" value="1"/>
</dbReference>
<dbReference type="InterPro" id="IPR037066">
    <property type="entry name" value="Plug_dom_sf"/>
</dbReference>
<keyword evidence="7" id="KW-0732">Signal</keyword>
<evidence type="ECO:0000256" key="5">
    <source>
        <dbReference type="ARBA" id="ARBA00023136"/>
    </source>
</evidence>
<organism evidence="9 10">
    <name type="scientific">Peiella sedimenti</name>
    <dbReference type="NCBI Taxonomy" id="3061083"/>
    <lineage>
        <taxon>Bacteria</taxon>
        <taxon>Pseudomonadati</taxon>
        <taxon>Pseudomonadota</taxon>
        <taxon>Alphaproteobacteria</taxon>
        <taxon>Caulobacterales</taxon>
        <taxon>Caulobacteraceae</taxon>
        <taxon>Peiella</taxon>
    </lineage>
</organism>
<proteinExistence type="predicted"/>
<keyword evidence="4" id="KW-0812">Transmembrane</keyword>
<dbReference type="Gene3D" id="2.40.170.20">
    <property type="entry name" value="TonB-dependent receptor, beta-barrel domain"/>
    <property type="match status" value="1"/>
</dbReference>
<dbReference type="PANTHER" id="PTHR30069">
    <property type="entry name" value="TONB-DEPENDENT OUTER MEMBRANE RECEPTOR"/>
    <property type="match status" value="1"/>
</dbReference>
<evidence type="ECO:0000256" key="4">
    <source>
        <dbReference type="ARBA" id="ARBA00022692"/>
    </source>
</evidence>
<feature type="chain" id="PRO_5047059405" evidence="7">
    <location>
        <begin position="26"/>
        <end position="1123"/>
    </location>
</feature>
<dbReference type="InterPro" id="IPR036942">
    <property type="entry name" value="Beta-barrel_TonB_sf"/>
</dbReference>
<comment type="subcellular location">
    <subcellularLocation>
        <location evidence="1">Cell outer membrane</location>
        <topology evidence="1">Multi-pass membrane protein</topology>
    </subcellularLocation>
</comment>
<dbReference type="InterPro" id="IPR039426">
    <property type="entry name" value="TonB-dep_rcpt-like"/>
</dbReference>
<evidence type="ECO:0000256" key="3">
    <source>
        <dbReference type="ARBA" id="ARBA00022452"/>
    </source>
</evidence>
<keyword evidence="2" id="KW-0813">Transport</keyword>
<dbReference type="Pfam" id="PF13620">
    <property type="entry name" value="CarboxypepD_reg"/>
    <property type="match status" value="1"/>
</dbReference>
<comment type="caution">
    <text evidence="9">The sequence shown here is derived from an EMBL/GenBank/DDBJ whole genome shotgun (WGS) entry which is preliminary data.</text>
</comment>
<gene>
    <name evidence="9" type="ORF">Q0812_08515</name>
</gene>
<dbReference type="EMBL" id="JAUKTR010000003">
    <property type="protein sequence ID" value="MDO1559469.1"/>
    <property type="molecule type" value="Genomic_DNA"/>
</dbReference>
<keyword evidence="10" id="KW-1185">Reference proteome</keyword>
<dbReference type="PANTHER" id="PTHR30069:SF46">
    <property type="entry name" value="OAR PROTEIN"/>
    <property type="match status" value="1"/>
</dbReference>
<evidence type="ECO:0000256" key="7">
    <source>
        <dbReference type="SAM" id="SignalP"/>
    </source>
</evidence>
<accession>A0ABT8SLN4</accession>
<dbReference type="Gene3D" id="2.60.40.1120">
    <property type="entry name" value="Carboxypeptidase-like, regulatory domain"/>
    <property type="match status" value="1"/>
</dbReference>
<keyword evidence="3" id="KW-1134">Transmembrane beta strand</keyword>
<keyword evidence="6" id="KW-0998">Cell outer membrane</keyword>
<keyword evidence="5" id="KW-0472">Membrane</keyword>
<feature type="domain" description="TonB-dependent transporter Oar-like beta-barrel" evidence="8">
    <location>
        <begin position="371"/>
        <end position="1043"/>
    </location>
</feature>
<dbReference type="SUPFAM" id="SSF56935">
    <property type="entry name" value="Porins"/>
    <property type="match status" value="1"/>
</dbReference>
<keyword evidence="9" id="KW-0675">Receptor</keyword>
<evidence type="ECO:0000256" key="2">
    <source>
        <dbReference type="ARBA" id="ARBA00022448"/>
    </source>
</evidence>
<dbReference type="Pfam" id="PF25183">
    <property type="entry name" value="OMP_b-brl_4"/>
    <property type="match status" value="2"/>
</dbReference>
<reference evidence="9" key="1">
    <citation type="submission" date="2023-07" db="EMBL/GenBank/DDBJ databases">
        <title>Brevundimonas soil sp. nov., isolated from the soil of chemical plant.</title>
        <authorList>
            <person name="Wu N."/>
        </authorList>
    </citation>
    <scope>NUCLEOTIDE SEQUENCE</scope>
    <source>
        <strain evidence="9">XZ-24</strain>
    </source>
</reference>
<protein>
    <submittedName>
        <fullName evidence="9">TonB-dependent receptor</fullName>
    </submittedName>
</protein>
<evidence type="ECO:0000259" key="8">
    <source>
        <dbReference type="Pfam" id="PF25183"/>
    </source>
</evidence>
<dbReference type="InterPro" id="IPR057601">
    <property type="entry name" value="Oar-like_b-barrel"/>
</dbReference>
<evidence type="ECO:0000313" key="10">
    <source>
        <dbReference type="Proteomes" id="UP001169063"/>
    </source>
</evidence>
<feature type="domain" description="TonB-dependent transporter Oar-like beta-barrel" evidence="8">
    <location>
        <begin position="245"/>
        <end position="323"/>
    </location>
</feature>